<sequence>MKAGFLKLVLSAAAAASLAMSAPAFAQGMTLKLAHGATADQAIGMAMQKFGQLVEQKSNGAAKVEVHLAGSLYNERTSLEAVVNGAIDFGGASNANWAAFTRTLIFMDLPYVINDEAAFKRVMHGQVGEEIRKRFEKDGFKLLMILDNGGFRDIVNNRRAIKTPADLKGLKFRTTASPVEIAMFRHWGAIPTAIDWAEVYNALSSGVVDGEFVMPTWLATAKHYEVLKYATRNRAVIGIQTLAMRKDRFDKLPPNVQKAVMDSAKEAEDYGNKIDQELTDKARAYAAKLGVQTYAPDEQEMKQWRETGRAVWKEFEGKVDKDLLKMVLDSQSKG</sequence>
<dbReference type="InterPro" id="IPR018389">
    <property type="entry name" value="DctP_fam"/>
</dbReference>
<organism evidence="5 6">
    <name type="scientific">Variovorax defluvii</name>
    <dbReference type="NCBI Taxonomy" id="913761"/>
    <lineage>
        <taxon>Bacteria</taxon>
        <taxon>Pseudomonadati</taxon>
        <taxon>Pseudomonadota</taxon>
        <taxon>Betaproteobacteria</taxon>
        <taxon>Burkholderiales</taxon>
        <taxon>Comamonadaceae</taxon>
        <taxon>Variovorax</taxon>
    </lineage>
</organism>
<dbReference type="PANTHER" id="PTHR33376:SF7">
    <property type="entry name" value="C4-DICARBOXYLATE-BINDING PROTEIN DCTB"/>
    <property type="match status" value="1"/>
</dbReference>
<keyword evidence="6" id="KW-1185">Reference proteome</keyword>
<feature type="signal peptide" evidence="4">
    <location>
        <begin position="1"/>
        <end position="26"/>
    </location>
</feature>
<gene>
    <name evidence="5" type="ORF">GCM10023165_35440</name>
</gene>
<keyword evidence="3 4" id="KW-0732">Signal</keyword>
<reference evidence="6" key="1">
    <citation type="journal article" date="2019" name="Int. J. Syst. Evol. Microbiol.">
        <title>The Global Catalogue of Microorganisms (GCM) 10K type strain sequencing project: providing services to taxonomists for standard genome sequencing and annotation.</title>
        <authorList>
            <consortium name="The Broad Institute Genomics Platform"/>
            <consortium name="The Broad Institute Genome Sequencing Center for Infectious Disease"/>
            <person name="Wu L."/>
            <person name="Ma J."/>
        </authorList>
    </citation>
    <scope>NUCLEOTIDE SEQUENCE [LARGE SCALE GENOMIC DNA]</scope>
    <source>
        <strain evidence="6">JCM 17804</strain>
    </source>
</reference>
<accession>A0ABP8I1D5</accession>
<feature type="chain" id="PRO_5046298298" evidence="4">
    <location>
        <begin position="27"/>
        <end position="334"/>
    </location>
</feature>
<dbReference type="NCBIfam" id="NF037995">
    <property type="entry name" value="TRAP_S1"/>
    <property type="match status" value="1"/>
</dbReference>
<dbReference type="NCBIfam" id="TIGR00787">
    <property type="entry name" value="dctP"/>
    <property type="match status" value="1"/>
</dbReference>
<evidence type="ECO:0000313" key="5">
    <source>
        <dbReference type="EMBL" id="GAA4349040.1"/>
    </source>
</evidence>
<dbReference type="SUPFAM" id="SSF53850">
    <property type="entry name" value="Periplasmic binding protein-like II"/>
    <property type="match status" value="1"/>
</dbReference>
<proteinExistence type="inferred from homology"/>
<dbReference type="InterPro" id="IPR004682">
    <property type="entry name" value="TRAP_DctP"/>
</dbReference>
<evidence type="ECO:0000313" key="6">
    <source>
        <dbReference type="Proteomes" id="UP001500975"/>
    </source>
</evidence>
<dbReference type="PIRSF" id="PIRSF006470">
    <property type="entry name" value="DctB"/>
    <property type="match status" value="1"/>
</dbReference>
<evidence type="ECO:0000256" key="2">
    <source>
        <dbReference type="ARBA" id="ARBA00022448"/>
    </source>
</evidence>
<dbReference type="Gene3D" id="3.40.190.170">
    <property type="entry name" value="Bacterial extracellular solute-binding protein, family 7"/>
    <property type="match status" value="1"/>
</dbReference>
<evidence type="ECO:0000256" key="3">
    <source>
        <dbReference type="ARBA" id="ARBA00022729"/>
    </source>
</evidence>
<comment type="caution">
    <text evidence="5">The sequence shown here is derived from an EMBL/GenBank/DDBJ whole genome shotgun (WGS) entry which is preliminary data.</text>
</comment>
<comment type="similarity">
    <text evidence="1">Belongs to the bacterial solute-binding protein 7 family.</text>
</comment>
<evidence type="ECO:0000256" key="4">
    <source>
        <dbReference type="SAM" id="SignalP"/>
    </source>
</evidence>
<dbReference type="Proteomes" id="UP001500975">
    <property type="component" value="Unassembled WGS sequence"/>
</dbReference>
<protein>
    <submittedName>
        <fullName evidence="5">TRAP transporter substrate-binding protein</fullName>
    </submittedName>
</protein>
<dbReference type="RefSeq" id="WP_345539566.1">
    <property type="nucleotide sequence ID" value="NZ_BAABGJ010000058.1"/>
</dbReference>
<dbReference type="InterPro" id="IPR038404">
    <property type="entry name" value="TRAP_DctP_sf"/>
</dbReference>
<dbReference type="PANTHER" id="PTHR33376">
    <property type="match status" value="1"/>
</dbReference>
<dbReference type="EMBL" id="BAABGJ010000058">
    <property type="protein sequence ID" value="GAA4349040.1"/>
    <property type="molecule type" value="Genomic_DNA"/>
</dbReference>
<keyword evidence="2" id="KW-0813">Transport</keyword>
<evidence type="ECO:0000256" key="1">
    <source>
        <dbReference type="ARBA" id="ARBA00009023"/>
    </source>
</evidence>
<name>A0ABP8I1D5_9BURK</name>
<dbReference type="Pfam" id="PF03480">
    <property type="entry name" value="DctP"/>
    <property type="match status" value="1"/>
</dbReference>
<dbReference type="CDD" id="cd13603">
    <property type="entry name" value="PBP2_TRAP_Siap_TeaA_like"/>
    <property type="match status" value="1"/>
</dbReference>